<dbReference type="Proteomes" id="UP000035035">
    <property type="component" value="Unassembled WGS sequence"/>
</dbReference>
<dbReference type="AlphaFoldDB" id="W9DDM7"/>
<dbReference type="HOGENOM" id="CLU_3409412_0_0_11"/>
<evidence type="ECO:0000313" key="2">
    <source>
        <dbReference type="Proteomes" id="UP000035035"/>
    </source>
</evidence>
<evidence type="ECO:0000313" key="1">
    <source>
        <dbReference type="EMBL" id="ETA06552.1"/>
    </source>
</evidence>
<organism evidence="1 2">
    <name type="scientific">Gordonia alkanivorans CGMCC 6845</name>
    <dbReference type="NCBI Taxonomy" id="1423140"/>
    <lineage>
        <taxon>Bacteria</taxon>
        <taxon>Bacillati</taxon>
        <taxon>Actinomycetota</taxon>
        <taxon>Actinomycetes</taxon>
        <taxon>Mycobacteriales</taxon>
        <taxon>Gordoniaceae</taxon>
        <taxon>Gordonia</taxon>
    </lineage>
</organism>
<protein>
    <submittedName>
        <fullName evidence="1">Uncharacterized protein</fullName>
    </submittedName>
</protein>
<reference evidence="1 2" key="1">
    <citation type="journal article" date="2014" name="Genome Announc.">
        <title>Draft Genome Sequence of Gordonia alkanivorans Strain CGMCC6845, a Halotolerant Hydrocarbon-Degrading Bacterium.</title>
        <authorList>
            <person name="Wang X."/>
            <person name="Jin D."/>
            <person name="Zhou L."/>
            <person name="Wu L."/>
            <person name="An W."/>
            <person name="Zhao L."/>
        </authorList>
    </citation>
    <scope>NUCLEOTIDE SEQUENCE [LARGE SCALE GENOMIC DNA]</scope>
    <source>
        <strain evidence="1 2">CGMCC 6845</strain>
    </source>
</reference>
<sequence>MRQIIDLRNASDAEATLASILLAAAYPRG</sequence>
<comment type="caution">
    <text evidence="1">The sequence shown here is derived from an EMBL/GenBank/DDBJ whole genome shotgun (WGS) entry which is preliminary data.</text>
</comment>
<keyword evidence="2" id="KW-1185">Reference proteome</keyword>
<dbReference type="EMBL" id="AYXO01000023">
    <property type="protein sequence ID" value="ETA06552.1"/>
    <property type="molecule type" value="Genomic_DNA"/>
</dbReference>
<gene>
    <name evidence="1" type="ORF">V525_13495</name>
</gene>
<proteinExistence type="predicted"/>
<name>W9DDM7_9ACTN</name>
<accession>W9DDM7</accession>